<evidence type="ECO:0000313" key="4">
    <source>
        <dbReference type="Proteomes" id="UP001161017"/>
    </source>
</evidence>
<dbReference type="AlphaFoldDB" id="A0AA43TVY2"/>
<dbReference type="Pfam" id="PF25484">
    <property type="entry name" value="DUF7907"/>
    <property type="match status" value="2"/>
</dbReference>
<keyword evidence="4" id="KW-1185">Reference proteome</keyword>
<gene>
    <name evidence="3" type="ORF">OHK93_005453</name>
</gene>
<organism evidence="3 4">
    <name type="scientific">Ramalina farinacea</name>
    <dbReference type="NCBI Taxonomy" id="258253"/>
    <lineage>
        <taxon>Eukaryota</taxon>
        <taxon>Fungi</taxon>
        <taxon>Dikarya</taxon>
        <taxon>Ascomycota</taxon>
        <taxon>Pezizomycotina</taxon>
        <taxon>Lecanoromycetes</taxon>
        <taxon>OSLEUM clade</taxon>
        <taxon>Lecanoromycetidae</taxon>
        <taxon>Lecanorales</taxon>
        <taxon>Lecanorineae</taxon>
        <taxon>Ramalinaceae</taxon>
        <taxon>Ramalina</taxon>
    </lineage>
</organism>
<evidence type="ECO:0000259" key="2">
    <source>
        <dbReference type="Pfam" id="PF25484"/>
    </source>
</evidence>
<feature type="domain" description="DUF7907" evidence="2">
    <location>
        <begin position="31"/>
        <end position="93"/>
    </location>
</feature>
<protein>
    <recommendedName>
        <fullName evidence="2">DUF7907 domain-containing protein</fullName>
    </recommendedName>
</protein>
<dbReference type="Proteomes" id="UP001161017">
    <property type="component" value="Unassembled WGS sequence"/>
</dbReference>
<feature type="chain" id="PRO_5041340280" description="DUF7907 domain-containing protein" evidence="1">
    <location>
        <begin position="20"/>
        <end position="215"/>
    </location>
</feature>
<name>A0AA43TVY2_9LECA</name>
<feature type="signal peptide" evidence="1">
    <location>
        <begin position="1"/>
        <end position="19"/>
    </location>
</feature>
<keyword evidence="1" id="KW-0732">Signal</keyword>
<accession>A0AA43TVY2</accession>
<evidence type="ECO:0000313" key="3">
    <source>
        <dbReference type="EMBL" id="MDI1486227.1"/>
    </source>
</evidence>
<proteinExistence type="predicted"/>
<comment type="caution">
    <text evidence="3">The sequence shown here is derived from an EMBL/GenBank/DDBJ whole genome shotgun (WGS) entry which is preliminary data.</text>
</comment>
<dbReference type="InterPro" id="IPR057229">
    <property type="entry name" value="DUF7907"/>
</dbReference>
<dbReference type="EMBL" id="JAPUFD010000003">
    <property type="protein sequence ID" value="MDI1486227.1"/>
    <property type="molecule type" value="Genomic_DNA"/>
</dbReference>
<sequence length="215" mass="23482">MASFIVSTLLAFLPLSVLASPLPTDPVIQSPYFKLLSRPLDASLTNLTDLYLESYHIYPTFADAVLEPKTEEANARVGFLNGTQEEFENDNAVSPSSPSPCANFCVRKGKPRERKEKGGNGWLTCAGFPYGFVIDRSFNESYIPAEINVGNGTQGIFIDQGVIKVHDPLSGGFYACNKTLLYGTAIQLFYKIKYIATPAGCGDVELVVEYVDSSK</sequence>
<evidence type="ECO:0000256" key="1">
    <source>
        <dbReference type="SAM" id="SignalP"/>
    </source>
</evidence>
<reference evidence="3" key="1">
    <citation type="journal article" date="2023" name="Genome Biol. Evol.">
        <title>First Whole Genome Sequence and Flow Cytometry Genome Size Data for the Lichen-Forming Fungus Ramalina farinacea (Ascomycota).</title>
        <authorList>
            <person name="Llewellyn T."/>
            <person name="Mian S."/>
            <person name="Hill R."/>
            <person name="Leitch I.J."/>
            <person name="Gaya E."/>
        </authorList>
    </citation>
    <scope>NUCLEOTIDE SEQUENCE</scope>
    <source>
        <strain evidence="3">LIQ254RAFAR</strain>
    </source>
</reference>
<feature type="domain" description="DUF7907" evidence="2">
    <location>
        <begin position="124"/>
        <end position="210"/>
    </location>
</feature>